<dbReference type="Proteomes" id="UP000002254">
    <property type="component" value="Chromosome 23"/>
</dbReference>
<dbReference type="Proteomes" id="UP000694542">
    <property type="component" value="Chromosome 23"/>
</dbReference>
<dbReference type="Ensembl" id="ENSCAFT00040037756.1">
    <property type="protein sequence ID" value="ENSCAFP00040032910.1"/>
    <property type="gene ID" value="ENSCAFG00040020409.1"/>
</dbReference>
<dbReference type="CDD" id="cd07765">
    <property type="entry name" value="KRAB_A-box"/>
    <property type="match status" value="1"/>
</dbReference>
<dbReference type="GO" id="GO:0006355">
    <property type="term" value="P:regulation of DNA-templated transcription"/>
    <property type="evidence" value="ECO:0007669"/>
    <property type="project" value="InterPro"/>
</dbReference>
<dbReference type="InterPro" id="IPR001909">
    <property type="entry name" value="KRAB"/>
</dbReference>
<dbReference type="Pfam" id="PF01352">
    <property type="entry name" value="KRAB"/>
    <property type="match status" value="1"/>
</dbReference>
<dbReference type="InterPro" id="IPR036051">
    <property type="entry name" value="KRAB_dom_sf"/>
</dbReference>
<reference evidence="2 4" key="1">
    <citation type="journal article" date="2005" name="Nature">
        <title>Genome sequence, comparative analysis and haplotype structure of the domestic dog.</title>
        <authorList>
            <consortium name="Broad Sequencing Platform"/>
            <person name="Lindblad-Toh K."/>
            <person name="Wade C.M."/>
            <person name="Mikkelsen T.S."/>
            <person name="Karlsson E.K."/>
            <person name="Jaffe D.B."/>
            <person name="Kamal M."/>
            <person name="Clamp M."/>
            <person name="Chang J.L."/>
            <person name="Kulbokas E.J. III"/>
            <person name="Zody M.C."/>
            <person name="Mauceli E."/>
            <person name="Xie X."/>
            <person name="Breen M."/>
            <person name="Wayne R.K."/>
            <person name="Ostrander E.A."/>
            <person name="Ponting C.P."/>
            <person name="Galibert F."/>
            <person name="Smith D.R."/>
            <person name="DeJong P.J."/>
            <person name="Kirkness E."/>
            <person name="Alvarez P."/>
            <person name="Biagi T."/>
            <person name="Brockman W."/>
            <person name="Butler J."/>
            <person name="Chin C.W."/>
            <person name="Cook A."/>
            <person name="Cuff J."/>
            <person name="Daly M.J."/>
            <person name="DeCaprio D."/>
            <person name="Gnerre S."/>
            <person name="Grabherr M."/>
            <person name="Kellis M."/>
            <person name="Kleber M."/>
            <person name="Bardeleben C."/>
            <person name="Goodstadt L."/>
            <person name="Heger A."/>
            <person name="Hitte C."/>
            <person name="Kim L."/>
            <person name="Koepfli K.P."/>
            <person name="Parker H.G."/>
            <person name="Pollinger J.P."/>
            <person name="Searle S.M."/>
            <person name="Sutter N.B."/>
            <person name="Thomas R."/>
            <person name="Webber C."/>
            <person name="Baldwin J."/>
            <person name="Abebe A."/>
            <person name="Abouelleil A."/>
            <person name="Aftuck L."/>
            <person name="Ait-Zahra M."/>
            <person name="Aldredge T."/>
            <person name="Allen N."/>
            <person name="An P."/>
            <person name="Anderson S."/>
            <person name="Antoine C."/>
            <person name="Arachchi H."/>
            <person name="Aslam A."/>
            <person name="Ayotte L."/>
            <person name="Bachantsang P."/>
            <person name="Barry A."/>
            <person name="Bayul T."/>
            <person name="Benamara M."/>
            <person name="Berlin A."/>
            <person name="Bessette D."/>
            <person name="Blitshteyn B."/>
            <person name="Bloom T."/>
            <person name="Blye J."/>
            <person name="Boguslavskiy L."/>
            <person name="Bonnet C."/>
            <person name="Boukhgalter B."/>
            <person name="Brown A."/>
            <person name="Cahill P."/>
            <person name="Calixte N."/>
            <person name="Camarata J."/>
            <person name="Cheshatsang Y."/>
            <person name="Chu J."/>
            <person name="Citroen M."/>
            <person name="Collymore A."/>
            <person name="Cooke P."/>
            <person name="Dawoe T."/>
            <person name="Daza R."/>
            <person name="Decktor K."/>
            <person name="DeGray S."/>
            <person name="Dhargay N."/>
            <person name="Dooley K."/>
            <person name="Dooley K."/>
            <person name="Dorje P."/>
            <person name="Dorjee K."/>
            <person name="Dorris L."/>
            <person name="Duffey N."/>
            <person name="Dupes A."/>
            <person name="Egbiremolen O."/>
            <person name="Elong R."/>
            <person name="Falk J."/>
            <person name="Farina A."/>
            <person name="Faro S."/>
            <person name="Ferguson D."/>
            <person name="Ferreira P."/>
            <person name="Fisher S."/>
            <person name="FitzGerald M."/>
            <person name="Foley K."/>
            <person name="Foley C."/>
            <person name="Franke A."/>
            <person name="Friedrich D."/>
            <person name="Gage D."/>
            <person name="Garber M."/>
            <person name="Gearin G."/>
            <person name="Giannoukos G."/>
            <person name="Goode T."/>
            <person name="Goyette A."/>
            <person name="Graham J."/>
            <person name="Grandbois E."/>
            <person name="Gyaltsen K."/>
            <person name="Hafez N."/>
            <person name="Hagopian D."/>
            <person name="Hagos B."/>
            <person name="Hall J."/>
            <person name="Healy C."/>
            <person name="Hegarty R."/>
            <person name="Honan T."/>
            <person name="Horn A."/>
            <person name="Houde N."/>
            <person name="Hughes L."/>
            <person name="Hunnicutt L."/>
            <person name="Husby M."/>
            <person name="Jester B."/>
            <person name="Jones C."/>
            <person name="Kamat A."/>
            <person name="Kanga B."/>
            <person name="Kells C."/>
            <person name="Khazanovich D."/>
            <person name="Kieu A.C."/>
            <person name="Kisner P."/>
            <person name="Kumar M."/>
            <person name="Lance K."/>
            <person name="Landers T."/>
            <person name="Lara M."/>
            <person name="Lee W."/>
            <person name="Leger J.P."/>
            <person name="Lennon N."/>
            <person name="Leuper L."/>
            <person name="LeVine S."/>
            <person name="Liu J."/>
            <person name="Liu X."/>
            <person name="Lokyitsang Y."/>
            <person name="Lokyitsang T."/>
            <person name="Lui A."/>
            <person name="Macdonald J."/>
            <person name="Major J."/>
            <person name="Marabella R."/>
            <person name="Maru K."/>
            <person name="Matthews C."/>
            <person name="McDonough S."/>
            <person name="Mehta T."/>
            <person name="Meldrim J."/>
            <person name="Melnikov A."/>
            <person name="Meneus L."/>
            <person name="Mihalev A."/>
            <person name="Mihova T."/>
            <person name="Miller K."/>
            <person name="Mittelman R."/>
            <person name="Mlenga V."/>
            <person name="Mulrain L."/>
            <person name="Munson G."/>
            <person name="Navidi A."/>
            <person name="Naylor J."/>
            <person name="Nguyen T."/>
            <person name="Nguyen N."/>
            <person name="Nguyen C."/>
            <person name="Nguyen T."/>
            <person name="Nicol R."/>
            <person name="Norbu N."/>
            <person name="Norbu C."/>
            <person name="Novod N."/>
            <person name="Nyima T."/>
            <person name="Olandt P."/>
            <person name="O'Neill B."/>
            <person name="O'Neill K."/>
            <person name="Osman S."/>
            <person name="Oyono L."/>
            <person name="Patti C."/>
            <person name="Perrin D."/>
            <person name="Phunkhang P."/>
            <person name="Pierre F."/>
            <person name="Priest M."/>
            <person name="Rachupka A."/>
            <person name="Raghuraman S."/>
            <person name="Rameau R."/>
            <person name="Ray V."/>
            <person name="Raymond C."/>
            <person name="Rege F."/>
            <person name="Rise C."/>
            <person name="Rogers J."/>
            <person name="Rogov P."/>
            <person name="Sahalie J."/>
            <person name="Settipalli S."/>
            <person name="Sharpe T."/>
            <person name="Shea T."/>
            <person name="Sheehan M."/>
            <person name="Sherpa N."/>
            <person name="Shi J."/>
            <person name="Shih D."/>
            <person name="Sloan J."/>
            <person name="Smith C."/>
            <person name="Sparrow T."/>
            <person name="Stalker J."/>
            <person name="Stange-Thomann N."/>
            <person name="Stavropoulos S."/>
            <person name="Stone C."/>
            <person name="Stone S."/>
            <person name="Sykes S."/>
            <person name="Tchuinga P."/>
            <person name="Tenzing P."/>
            <person name="Tesfaye S."/>
            <person name="Thoulutsang D."/>
            <person name="Thoulutsang Y."/>
            <person name="Topham K."/>
            <person name="Topping I."/>
            <person name="Tsamla T."/>
            <person name="Vassiliev H."/>
            <person name="Venkataraman V."/>
            <person name="Vo A."/>
            <person name="Wangchuk T."/>
            <person name="Wangdi T."/>
            <person name="Weiand M."/>
            <person name="Wilkinson J."/>
            <person name="Wilson A."/>
            <person name="Yadav S."/>
            <person name="Yang S."/>
            <person name="Yang X."/>
            <person name="Young G."/>
            <person name="Yu Q."/>
            <person name="Zainoun J."/>
            <person name="Zembek L."/>
            <person name="Zimmer A."/>
            <person name="Lander E.S."/>
        </authorList>
    </citation>
    <scope>NUCLEOTIDE SEQUENCE [LARGE SCALE GENOMIC DNA]</scope>
    <source>
        <strain evidence="2">Boxer</strain>
    </source>
</reference>
<dbReference type="Gene3D" id="6.10.140.140">
    <property type="match status" value="1"/>
</dbReference>
<dbReference type="SUPFAM" id="SSF109640">
    <property type="entry name" value="KRAB domain (Kruppel-associated box)"/>
    <property type="match status" value="1"/>
</dbReference>
<sequence>MEEKDQRETHLPWGSEPWTPVESALPWSSGPSSVLTWGLSRSLLFQGPVTFEDVAVYFPQSQWTSLDPMQRALYREVMLENYANITSLGKSFLVPELALPRGCWLPPWWIWDLLYPYPRTDVP</sequence>
<dbReference type="AlphaFoldDB" id="A0A8C0TAP7"/>
<name>A0A8C0TAP7_CANLF</name>
<evidence type="ECO:0000259" key="1">
    <source>
        <dbReference type="PROSITE" id="PS50805"/>
    </source>
</evidence>
<reference evidence="3" key="3">
    <citation type="submission" date="2025-05" db="UniProtKB">
        <authorList>
            <consortium name="Ensembl"/>
        </authorList>
    </citation>
    <scope>IDENTIFICATION</scope>
</reference>
<proteinExistence type="predicted"/>
<dbReference type="PANTHER" id="PTHR23232">
    <property type="entry name" value="KRAB DOMAIN C2H2 ZINC FINGER"/>
    <property type="match status" value="1"/>
</dbReference>
<dbReference type="InterPro" id="IPR050169">
    <property type="entry name" value="Krueppel_C2H2_ZnF"/>
</dbReference>
<evidence type="ECO:0000313" key="3">
    <source>
        <dbReference type="Ensembl" id="ENSCAFP00040032910.1"/>
    </source>
</evidence>
<dbReference type="SMART" id="SM00349">
    <property type="entry name" value="KRAB"/>
    <property type="match status" value="1"/>
</dbReference>
<dbReference type="PANTHER" id="PTHR23232:SF162">
    <property type="entry name" value="ZINC FINGER PROTEIN 662"/>
    <property type="match status" value="1"/>
</dbReference>
<accession>A0A8C0TAP7</accession>
<evidence type="ECO:0000313" key="5">
    <source>
        <dbReference type="Proteomes" id="UP000694542"/>
    </source>
</evidence>
<dbReference type="PROSITE" id="PS50805">
    <property type="entry name" value="KRAB"/>
    <property type="match status" value="1"/>
</dbReference>
<evidence type="ECO:0000313" key="2">
    <source>
        <dbReference type="Ensembl" id="ENSCAFP00000068017.1"/>
    </source>
</evidence>
<evidence type="ECO:0000313" key="4">
    <source>
        <dbReference type="Proteomes" id="UP000002254"/>
    </source>
</evidence>
<dbReference type="OrthoDB" id="9892686at2759"/>
<protein>
    <recommendedName>
        <fullName evidence="1">KRAB domain-containing protein</fullName>
    </recommendedName>
</protein>
<dbReference type="Ensembl" id="ENSCAFT00000098872.1">
    <property type="protein sequence ID" value="ENSCAFP00000068017.1"/>
    <property type="gene ID" value="ENSCAFG00000058087.1"/>
</dbReference>
<feature type="domain" description="KRAB" evidence="1">
    <location>
        <begin position="49"/>
        <end position="120"/>
    </location>
</feature>
<reference evidence="3" key="2">
    <citation type="submission" date="2018-10" db="EMBL/GenBank/DDBJ databases">
        <title>De novo assembly of a Great Dane genome.</title>
        <authorList>
            <person name="Kidd J.M."/>
            <person name="Pendleton A.L."/>
            <person name="Shen F."/>
            <person name="Emery S."/>
        </authorList>
    </citation>
    <scope>NUCLEOTIDE SEQUENCE [LARGE SCALE GENOMIC DNA]</scope>
    <source>
        <strain evidence="3">Great Dane</strain>
    </source>
</reference>
<organism evidence="3 5">
    <name type="scientific">Canis lupus familiaris</name>
    <name type="common">Dog</name>
    <name type="synonym">Canis familiaris</name>
    <dbReference type="NCBI Taxonomy" id="9615"/>
    <lineage>
        <taxon>Eukaryota</taxon>
        <taxon>Metazoa</taxon>
        <taxon>Chordata</taxon>
        <taxon>Craniata</taxon>
        <taxon>Vertebrata</taxon>
        <taxon>Euteleostomi</taxon>
        <taxon>Mammalia</taxon>
        <taxon>Eutheria</taxon>
        <taxon>Laurasiatheria</taxon>
        <taxon>Carnivora</taxon>
        <taxon>Caniformia</taxon>
        <taxon>Canidae</taxon>
        <taxon>Canis</taxon>
    </lineage>
</organism>